<organism evidence="1 2">
    <name type="scientific">Amblyomma americanum</name>
    <name type="common">Lone star tick</name>
    <dbReference type="NCBI Taxonomy" id="6943"/>
    <lineage>
        <taxon>Eukaryota</taxon>
        <taxon>Metazoa</taxon>
        <taxon>Ecdysozoa</taxon>
        <taxon>Arthropoda</taxon>
        <taxon>Chelicerata</taxon>
        <taxon>Arachnida</taxon>
        <taxon>Acari</taxon>
        <taxon>Parasitiformes</taxon>
        <taxon>Ixodida</taxon>
        <taxon>Ixodoidea</taxon>
        <taxon>Ixodidae</taxon>
        <taxon>Amblyomminae</taxon>
        <taxon>Amblyomma</taxon>
    </lineage>
</organism>
<dbReference type="AlphaFoldDB" id="A0AAQ4DRU6"/>
<gene>
    <name evidence="1" type="ORF">V5799_032203</name>
</gene>
<reference evidence="1 2" key="1">
    <citation type="journal article" date="2023" name="Arcadia Sci">
        <title>De novo assembly of a long-read Amblyomma americanum tick genome.</title>
        <authorList>
            <person name="Chou S."/>
            <person name="Poskanzer K.E."/>
            <person name="Rollins M."/>
            <person name="Thuy-Boun P.S."/>
        </authorList>
    </citation>
    <scope>NUCLEOTIDE SEQUENCE [LARGE SCALE GENOMIC DNA]</scope>
    <source>
        <strain evidence="1">F_SG_1</strain>
        <tissue evidence="1">Salivary glands</tissue>
    </source>
</reference>
<evidence type="ECO:0000313" key="1">
    <source>
        <dbReference type="EMBL" id="KAK8765186.1"/>
    </source>
</evidence>
<dbReference type="Proteomes" id="UP001321473">
    <property type="component" value="Unassembled WGS sequence"/>
</dbReference>
<keyword evidence="2" id="KW-1185">Reference proteome</keyword>
<accession>A0AAQ4DRU6</accession>
<proteinExistence type="predicted"/>
<sequence>MRASLLAGLEKLLDSSRDSGVLTRATAILEAAVQSKSFVSNVTCCQRWLSAAKTLVAKEEASADVLRSIVQCLHK</sequence>
<name>A0AAQ4DRU6_AMBAM</name>
<comment type="caution">
    <text evidence="1">The sequence shown here is derived from an EMBL/GenBank/DDBJ whole genome shotgun (WGS) entry which is preliminary data.</text>
</comment>
<evidence type="ECO:0000313" key="2">
    <source>
        <dbReference type="Proteomes" id="UP001321473"/>
    </source>
</evidence>
<dbReference type="EMBL" id="JARKHS020027641">
    <property type="protein sequence ID" value="KAK8765186.1"/>
    <property type="molecule type" value="Genomic_DNA"/>
</dbReference>
<protein>
    <submittedName>
        <fullName evidence="1">Uncharacterized protein</fullName>
    </submittedName>
</protein>